<gene>
    <name evidence="3" type="ORF">GCM10011390_12630</name>
</gene>
<feature type="domain" description="Serine aminopeptidase S33" evidence="2">
    <location>
        <begin position="47"/>
        <end position="301"/>
    </location>
</feature>
<accession>A0A916ZGY8</accession>
<dbReference type="SUPFAM" id="SSF53474">
    <property type="entry name" value="alpha/beta-Hydrolases"/>
    <property type="match status" value="1"/>
</dbReference>
<organism evidence="3 4">
    <name type="scientific">Aureimonas endophytica</name>
    <dbReference type="NCBI Taxonomy" id="2027858"/>
    <lineage>
        <taxon>Bacteria</taxon>
        <taxon>Pseudomonadati</taxon>
        <taxon>Pseudomonadota</taxon>
        <taxon>Alphaproteobacteria</taxon>
        <taxon>Hyphomicrobiales</taxon>
        <taxon>Aurantimonadaceae</taxon>
        <taxon>Aureimonas</taxon>
    </lineage>
</organism>
<keyword evidence="4" id="KW-1185">Reference proteome</keyword>
<dbReference type="InterPro" id="IPR022742">
    <property type="entry name" value="Hydrolase_4"/>
</dbReference>
<feature type="region of interest" description="Disordered" evidence="1">
    <location>
        <begin position="1"/>
        <end position="25"/>
    </location>
</feature>
<dbReference type="RefSeq" id="WP_188907318.1">
    <property type="nucleotide sequence ID" value="NZ_BMIQ01000001.1"/>
</dbReference>
<protein>
    <submittedName>
        <fullName evidence="3">Lysophospholipase</fullName>
    </submittedName>
</protein>
<evidence type="ECO:0000313" key="3">
    <source>
        <dbReference type="EMBL" id="GGD95332.1"/>
    </source>
</evidence>
<evidence type="ECO:0000313" key="4">
    <source>
        <dbReference type="Proteomes" id="UP000644699"/>
    </source>
</evidence>
<dbReference type="InterPro" id="IPR029058">
    <property type="entry name" value="AB_hydrolase_fold"/>
</dbReference>
<reference evidence="3" key="2">
    <citation type="submission" date="2020-09" db="EMBL/GenBank/DDBJ databases">
        <authorList>
            <person name="Sun Q."/>
            <person name="Zhou Y."/>
        </authorList>
    </citation>
    <scope>NUCLEOTIDE SEQUENCE</scope>
    <source>
        <strain evidence="3">CGMCC 1.15367</strain>
    </source>
</reference>
<dbReference type="PANTHER" id="PTHR11614">
    <property type="entry name" value="PHOSPHOLIPASE-RELATED"/>
    <property type="match status" value="1"/>
</dbReference>
<dbReference type="Gene3D" id="3.40.50.1820">
    <property type="entry name" value="alpha/beta hydrolase"/>
    <property type="match status" value="1"/>
</dbReference>
<reference evidence="3" key="1">
    <citation type="journal article" date="2014" name="Int. J. Syst. Evol. Microbiol.">
        <title>Complete genome sequence of Corynebacterium casei LMG S-19264T (=DSM 44701T), isolated from a smear-ripened cheese.</title>
        <authorList>
            <consortium name="US DOE Joint Genome Institute (JGI-PGF)"/>
            <person name="Walter F."/>
            <person name="Albersmeier A."/>
            <person name="Kalinowski J."/>
            <person name="Ruckert C."/>
        </authorList>
    </citation>
    <scope>NUCLEOTIDE SEQUENCE</scope>
    <source>
        <strain evidence="3">CGMCC 1.15367</strain>
    </source>
</reference>
<dbReference type="AlphaFoldDB" id="A0A916ZGY8"/>
<dbReference type="Pfam" id="PF12146">
    <property type="entry name" value="Hydrolase_4"/>
    <property type="match status" value="1"/>
</dbReference>
<dbReference type="InterPro" id="IPR051044">
    <property type="entry name" value="MAG_DAG_Lipase"/>
</dbReference>
<comment type="caution">
    <text evidence="3">The sequence shown here is derived from an EMBL/GenBank/DDBJ whole genome shotgun (WGS) entry which is preliminary data.</text>
</comment>
<evidence type="ECO:0000256" key="1">
    <source>
        <dbReference type="SAM" id="MobiDB-lite"/>
    </source>
</evidence>
<dbReference type="EMBL" id="BMIQ01000001">
    <property type="protein sequence ID" value="GGD95332.1"/>
    <property type="molecule type" value="Genomic_DNA"/>
</dbReference>
<evidence type="ECO:0000259" key="2">
    <source>
        <dbReference type="Pfam" id="PF12146"/>
    </source>
</evidence>
<name>A0A916ZGY8_9HYPH</name>
<proteinExistence type="predicted"/>
<sequence length="322" mass="34816">MTLSPARPDLADIAGNPRPKGIEPGTLRTADGIELRYAVTPSQRFATRGTILLLQGRNEAIEKYFETIEDLSARGYCVLTFDWRGQGGSQRVTRNPAKGHITHFDAYFRDFEAVFRDVALPDCRGPYAVLAHSMGAAVAILGAKAFLNRIERIVASAPLVALAGARPRTNQFFVAANLLRWTGFSGLPVRGGRGAAAYTPARNPLTSDRHRFERNRRLAAEAPHLFVNGPTAGWLAAATGAMRRLDDSDVIAELHVPTLIVTAGADAVVSSAAAERLGWRMRSGHVLALPEARHELLQEADRFRAPFLAAADAFIGGAMPEA</sequence>
<dbReference type="Proteomes" id="UP000644699">
    <property type="component" value="Unassembled WGS sequence"/>
</dbReference>